<dbReference type="Gene3D" id="1.20.1260.20">
    <property type="entry name" value="PPE superfamily"/>
    <property type="match status" value="1"/>
</dbReference>
<feature type="compositionally biased region" description="Gly residues" evidence="1">
    <location>
        <begin position="403"/>
        <end position="423"/>
    </location>
</feature>
<evidence type="ECO:0000313" key="5">
    <source>
        <dbReference type="Proteomes" id="UP000324701"/>
    </source>
</evidence>
<evidence type="ECO:0000259" key="3">
    <source>
        <dbReference type="Pfam" id="PF21856"/>
    </source>
</evidence>
<protein>
    <submittedName>
        <fullName evidence="4">Secretion protein EspB</fullName>
    </submittedName>
</protein>
<dbReference type="RefSeq" id="WP_149655044.1">
    <property type="nucleotide sequence ID" value="NZ_VTZN01000110.1"/>
</dbReference>
<gene>
    <name evidence="4" type="ORF">F0Q45_16950</name>
</gene>
<accession>A0A5B1BNT1</accession>
<feature type="compositionally biased region" description="Polar residues" evidence="1">
    <location>
        <begin position="1"/>
        <end position="14"/>
    </location>
</feature>
<keyword evidence="5" id="KW-1185">Reference proteome</keyword>
<feature type="compositionally biased region" description="Polar residues" evidence="1">
    <location>
        <begin position="112"/>
        <end position="124"/>
    </location>
</feature>
<dbReference type="InterPro" id="IPR038332">
    <property type="entry name" value="PPE_sf"/>
</dbReference>
<comment type="caution">
    <text evidence="4">The sequence shown here is derived from an EMBL/GenBank/DDBJ whole genome shotgun (WGS) entry which is preliminary data.</text>
</comment>
<sequence length="460" mass="47100">MSQPQSVTVDQQEILQRANEVETPMPASTDPPSTVPVSPCDLTAAKNAARQLAISADNMRTALALGVKERQNLATSLRNAAKAYGDVDEDAAAALNSDGEGSVAAESPGGADSSSAGHQDTQSVAGAGEPDFTDLKTAATKLEAGDQGVSLAGFAEVWNNYNLALQGDVRRFRPFDAWEGDAATACEASLDQQQQWIVHMAKLSAALAKQAQYVVQLHRWARQSHPTLADITKLEELSKDPAYKDQAIKLYAEYQQKSEQVLTDYTNKAALDPVNPPNPPQAIKIGPPPPPQQQGLIPSFLMPPSDGSGTPLGGMPAAPMMAPAGGSGGGMPAGTSAELTSAAHQAAANLSKDPGIKPMSLGGGGGGAAPMSEPAGLAGVDSVRPAAAGDVGGLAQGKAGASSGMGGGGMGMPMGAHGQGGGSSKSKGAQQDDEALYTEDRAWTEAVIGNRRRQDSKESK</sequence>
<dbReference type="EMBL" id="VTZN01000110">
    <property type="protein sequence ID" value="KAA1249120.1"/>
    <property type="molecule type" value="Genomic_DNA"/>
</dbReference>
<feature type="compositionally biased region" description="Low complexity" evidence="1">
    <location>
        <begin position="26"/>
        <end position="39"/>
    </location>
</feature>
<dbReference type="AlphaFoldDB" id="A0A5B1BNT1"/>
<evidence type="ECO:0000256" key="1">
    <source>
        <dbReference type="SAM" id="MobiDB-lite"/>
    </source>
</evidence>
<dbReference type="InterPro" id="IPR041275">
    <property type="entry name" value="EspB_PE"/>
</dbReference>
<dbReference type="Pfam" id="PF21856">
    <property type="entry name" value="EspB_PPE"/>
    <property type="match status" value="1"/>
</dbReference>
<feature type="domain" description="ESX-1 secretion-associated protein EspB PPE" evidence="3">
    <location>
        <begin position="132"/>
        <end position="282"/>
    </location>
</feature>
<feature type="region of interest" description="Disordered" evidence="1">
    <location>
        <begin position="322"/>
        <end position="377"/>
    </location>
</feature>
<feature type="domain" description="ESX-1 secretion-associated protein EspB PE" evidence="2">
    <location>
        <begin position="12"/>
        <end position="90"/>
    </location>
</feature>
<reference evidence="4 5" key="1">
    <citation type="submission" date="2019-09" db="EMBL/GenBank/DDBJ databases">
        <title>Report of infection by Mycobacterium simiae a patient suffering from pulmonary tuberculosis.</title>
        <authorList>
            <person name="Mohanty P.S."/>
            <person name="Bansal A.K."/>
            <person name="Singh H."/>
            <person name="Sharma S."/>
            <person name="Patil S.A."/>
            <person name="Upadhaya P."/>
            <person name="Singh P.K."/>
            <person name="Kumar D."/>
            <person name="Kumar S."/>
            <person name="Singh R.K."/>
            <person name="Chaudhary B."/>
        </authorList>
    </citation>
    <scope>NUCLEOTIDE SEQUENCE [LARGE SCALE GENOMIC DNA]</scope>
    <source>
        <strain evidence="4 5">JAL-560-SIM</strain>
    </source>
</reference>
<name>A0A5B1BNT1_MYCSI</name>
<feature type="region of interest" description="Disordered" evidence="1">
    <location>
        <begin position="395"/>
        <end position="460"/>
    </location>
</feature>
<proteinExistence type="predicted"/>
<dbReference type="Proteomes" id="UP000324701">
    <property type="component" value="Unassembled WGS sequence"/>
</dbReference>
<organism evidence="4 5">
    <name type="scientific">Mycobacterium simiae</name>
    <name type="common">Mycobacterium habana</name>
    <dbReference type="NCBI Taxonomy" id="1784"/>
    <lineage>
        <taxon>Bacteria</taxon>
        <taxon>Bacillati</taxon>
        <taxon>Actinomycetota</taxon>
        <taxon>Actinomycetes</taxon>
        <taxon>Mycobacteriales</taxon>
        <taxon>Mycobacteriaceae</taxon>
        <taxon>Mycobacterium</taxon>
        <taxon>Mycobacterium simiae complex</taxon>
    </lineage>
</organism>
<feature type="region of interest" description="Disordered" evidence="1">
    <location>
        <begin position="1"/>
        <end position="40"/>
    </location>
</feature>
<dbReference type="OrthoDB" id="4753912at2"/>
<feature type="region of interest" description="Disordered" evidence="1">
    <location>
        <begin position="94"/>
        <end position="131"/>
    </location>
</feature>
<dbReference type="Pfam" id="PF18625">
    <property type="entry name" value="EspB_PE"/>
    <property type="match status" value="1"/>
</dbReference>
<evidence type="ECO:0000313" key="4">
    <source>
        <dbReference type="EMBL" id="KAA1249120.1"/>
    </source>
</evidence>
<evidence type="ECO:0000259" key="2">
    <source>
        <dbReference type="Pfam" id="PF18625"/>
    </source>
</evidence>
<dbReference type="InterPro" id="IPR054056">
    <property type="entry name" value="EspB_PPE"/>
</dbReference>